<dbReference type="GO" id="GO:0006043">
    <property type="term" value="P:glucosamine catabolic process"/>
    <property type="evidence" value="ECO:0007669"/>
    <property type="project" value="TreeGrafter"/>
</dbReference>
<dbReference type="GO" id="GO:0005737">
    <property type="term" value="C:cytoplasm"/>
    <property type="evidence" value="ECO:0007669"/>
    <property type="project" value="TreeGrafter"/>
</dbReference>
<feature type="domain" description="Glucosamine/galactosamine-6-phosphate isomerase" evidence="1">
    <location>
        <begin position="16"/>
        <end position="237"/>
    </location>
</feature>
<dbReference type="SUPFAM" id="SSF100950">
    <property type="entry name" value="NagB/RpiA/CoA transferase-like"/>
    <property type="match status" value="1"/>
</dbReference>
<protein>
    <submittedName>
        <fullName evidence="2">Glucosamine-6-phosphate deaminase</fullName>
    </submittedName>
</protein>
<dbReference type="GO" id="GO:0005975">
    <property type="term" value="P:carbohydrate metabolic process"/>
    <property type="evidence" value="ECO:0007669"/>
    <property type="project" value="InterPro"/>
</dbReference>
<proteinExistence type="predicted"/>
<dbReference type="PANTHER" id="PTHR11280">
    <property type="entry name" value="GLUCOSAMINE-6-PHOSPHATE ISOMERASE"/>
    <property type="match status" value="1"/>
</dbReference>
<reference evidence="2" key="2">
    <citation type="submission" date="2023-01" db="EMBL/GenBank/DDBJ databases">
        <title>Draft genome sequence of Portibacter lacus strain NBRC 108769.</title>
        <authorList>
            <person name="Sun Q."/>
            <person name="Mori K."/>
        </authorList>
    </citation>
    <scope>NUCLEOTIDE SEQUENCE</scope>
    <source>
        <strain evidence="2">NBRC 108769</strain>
    </source>
</reference>
<dbReference type="RefSeq" id="WP_235293188.1">
    <property type="nucleotide sequence ID" value="NZ_BSOH01000005.1"/>
</dbReference>
<evidence type="ECO:0000313" key="3">
    <source>
        <dbReference type="Proteomes" id="UP001156666"/>
    </source>
</evidence>
<dbReference type="EMBL" id="BSOH01000005">
    <property type="protein sequence ID" value="GLR16382.1"/>
    <property type="molecule type" value="Genomic_DNA"/>
</dbReference>
<dbReference type="Pfam" id="PF01182">
    <property type="entry name" value="Glucosamine_iso"/>
    <property type="match status" value="1"/>
</dbReference>
<dbReference type="GO" id="GO:0004342">
    <property type="term" value="F:glucosamine-6-phosphate deaminase activity"/>
    <property type="evidence" value="ECO:0007669"/>
    <property type="project" value="InterPro"/>
</dbReference>
<evidence type="ECO:0000259" key="1">
    <source>
        <dbReference type="Pfam" id="PF01182"/>
    </source>
</evidence>
<sequence>MKTIDIDQLKVSIYKDTEEMGQAAADFAADKINSAIDDRGLANLILATGASQFSFLKALKQKEIDWAKVVVFHLDEYIGLSDSHPASFRKYLKDRILDEVKPSQVFLLNGDAEDIEAEIDRYSQELSDRSFDLACIGIGENGHIAFNDPPIADFNDPKLVKIAELDDACRNQQFGEGWFPSFEAVPKKALSLTIPAIMRCKTICCVVPDERKAEAVKNALFAKISTACPATILRKHSNTRIFLDTLSASQLDMF</sequence>
<name>A0AA37SMB3_9BACT</name>
<dbReference type="CDD" id="cd01399">
    <property type="entry name" value="GlcN6P_deaminase"/>
    <property type="match status" value="1"/>
</dbReference>
<keyword evidence="3" id="KW-1185">Reference proteome</keyword>
<dbReference type="GO" id="GO:0042802">
    <property type="term" value="F:identical protein binding"/>
    <property type="evidence" value="ECO:0007669"/>
    <property type="project" value="TreeGrafter"/>
</dbReference>
<comment type="caution">
    <text evidence="2">The sequence shown here is derived from an EMBL/GenBank/DDBJ whole genome shotgun (WGS) entry which is preliminary data.</text>
</comment>
<dbReference type="PANTHER" id="PTHR11280:SF6">
    <property type="entry name" value="GLUCOSAMINE-6-PHOSPHATE ISOMERASE NAGB"/>
    <property type="match status" value="1"/>
</dbReference>
<dbReference type="GO" id="GO:0019262">
    <property type="term" value="P:N-acetylneuraminate catabolic process"/>
    <property type="evidence" value="ECO:0007669"/>
    <property type="project" value="TreeGrafter"/>
</dbReference>
<gene>
    <name evidence="2" type="primary">nagB_1</name>
    <name evidence="2" type="ORF">GCM10007940_09970</name>
</gene>
<accession>A0AA37SMB3</accession>
<dbReference type="Gene3D" id="3.40.50.1360">
    <property type="match status" value="1"/>
</dbReference>
<reference evidence="2" key="1">
    <citation type="journal article" date="2014" name="Int. J. Syst. Evol. Microbiol.">
        <title>Complete genome sequence of Corynebacterium casei LMG S-19264T (=DSM 44701T), isolated from a smear-ripened cheese.</title>
        <authorList>
            <consortium name="US DOE Joint Genome Institute (JGI-PGF)"/>
            <person name="Walter F."/>
            <person name="Albersmeier A."/>
            <person name="Kalinowski J."/>
            <person name="Ruckert C."/>
        </authorList>
    </citation>
    <scope>NUCLEOTIDE SEQUENCE</scope>
    <source>
        <strain evidence="2">NBRC 108769</strain>
    </source>
</reference>
<dbReference type="Proteomes" id="UP001156666">
    <property type="component" value="Unassembled WGS sequence"/>
</dbReference>
<dbReference type="InterPro" id="IPR037171">
    <property type="entry name" value="NagB/RpiA_transferase-like"/>
</dbReference>
<dbReference type="GO" id="GO:0006046">
    <property type="term" value="P:N-acetylglucosamine catabolic process"/>
    <property type="evidence" value="ECO:0007669"/>
    <property type="project" value="TreeGrafter"/>
</dbReference>
<organism evidence="2 3">
    <name type="scientific">Portibacter lacus</name>
    <dbReference type="NCBI Taxonomy" id="1099794"/>
    <lineage>
        <taxon>Bacteria</taxon>
        <taxon>Pseudomonadati</taxon>
        <taxon>Bacteroidota</taxon>
        <taxon>Saprospiria</taxon>
        <taxon>Saprospirales</taxon>
        <taxon>Haliscomenobacteraceae</taxon>
        <taxon>Portibacter</taxon>
    </lineage>
</organism>
<dbReference type="InterPro" id="IPR006148">
    <property type="entry name" value="Glc/Gal-6P_isomerase"/>
</dbReference>
<dbReference type="InterPro" id="IPR004547">
    <property type="entry name" value="Glucosamine6P_isomerase"/>
</dbReference>
<dbReference type="AlphaFoldDB" id="A0AA37SMB3"/>
<evidence type="ECO:0000313" key="2">
    <source>
        <dbReference type="EMBL" id="GLR16382.1"/>
    </source>
</evidence>